<name>A0A8J4RG59_9ROSI</name>
<keyword evidence="2" id="KW-1185">Reference proteome</keyword>
<accession>A0A8J4RG59</accession>
<reference evidence="1" key="1">
    <citation type="submission" date="2020-03" db="EMBL/GenBank/DDBJ databases">
        <title>Castanea mollissima Vanexum genome sequencing.</title>
        <authorList>
            <person name="Staton M."/>
        </authorList>
    </citation>
    <scope>NUCLEOTIDE SEQUENCE</scope>
    <source>
        <tissue evidence="1">Leaf</tissue>
    </source>
</reference>
<dbReference type="AlphaFoldDB" id="A0A8J4RG59"/>
<dbReference type="Proteomes" id="UP000737018">
    <property type="component" value="Unassembled WGS sequence"/>
</dbReference>
<protein>
    <submittedName>
        <fullName evidence="1">Uncharacterized protein</fullName>
    </submittedName>
</protein>
<proteinExistence type="predicted"/>
<evidence type="ECO:0000313" key="1">
    <source>
        <dbReference type="EMBL" id="KAF3963451.1"/>
    </source>
</evidence>
<organism evidence="1 2">
    <name type="scientific">Castanea mollissima</name>
    <name type="common">Chinese chestnut</name>
    <dbReference type="NCBI Taxonomy" id="60419"/>
    <lineage>
        <taxon>Eukaryota</taxon>
        <taxon>Viridiplantae</taxon>
        <taxon>Streptophyta</taxon>
        <taxon>Embryophyta</taxon>
        <taxon>Tracheophyta</taxon>
        <taxon>Spermatophyta</taxon>
        <taxon>Magnoliopsida</taxon>
        <taxon>eudicotyledons</taxon>
        <taxon>Gunneridae</taxon>
        <taxon>Pentapetalae</taxon>
        <taxon>rosids</taxon>
        <taxon>fabids</taxon>
        <taxon>Fagales</taxon>
        <taxon>Fagaceae</taxon>
        <taxon>Castanea</taxon>
    </lineage>
</organism>
<sequence>MRPQKVCCMLFGIVQKSHKYGALPWSSDGFGQKDYFSISDSKDFWSVVESGIPTLEFPLKQDIELHYERKFKAFYVAAMNTK</sequence>
<gene>
    <name evidence="1" type="ORF">CMV_012165</name>
</gene>
<dbReference type="EMBL" id="JRKL02001538">
    <property type="protein sequence ID" value="KAF3963451.1"/>
    <property type="molecule type" value="Genomic_DNA"/>
</dbReference>
<evidence type="ECO:0000313" key="2">
    <source>
        <dbReference type="Proteomes" id="UP000737018"/>
    </source>
</evidence>
<comment type="caution">
    <text evidence="1">The sequence shown here is derived from an EMBL/GenBank/DDBJ whole genome shotgun (WGS) entry which is preliminary data.</text>
</comment>